<organism evidence="2 3">
    <name type="scientific">Gnathostoma spinigerum</name>
    <dbReference type="NCBI Taxonomy" id="75299"/>
    <lineage>
        <taxon>Eukaryota</taxon>
        <taxon>Metazoa</taxon>
        <taxon>Ecdysozoa</taxon>
        <taxon>Nematoda</taxon>
        <taxon>Chromadorea</taxon>
        <taxon>Rhabditida</taxon>
        <taxon>Spirurina</taxon>
        <taxon>Gnathostomatomorpha</taxon>
        <taxon>Gnathostomatoidea</taxon>
        <taxon>Gnathostomatidae</taxon>
        <taxon>Gnathostoma</taxon>
    </lineage>
</organism>
<feature type="compositionally biased region" description="Polar residues" evidence="1">
    <location>
        <begin position="224"/>
        <end position="235"/>
    </location>
</feature>
<feature type="compositionally biased region" description="Basic and acidic residues" evidence="1">
    <location>
        <begin position="45"/>
        <end position="54"/>
    </location>
</feature>
<sequence>MDSPKEPKIADFSLSSISEEEDNTSSPARSEKPTERSQIPFTKITRKDNIHSGQEKAPQPSALEKLGTALLEERLHFTTVGEKSMEHTLTPKVEQQPYTFSEDFANTITEKPRIFLAEIPSTEDIYVGHMKNDVSKTSVIENAEISPTRSTAKKPSDTPLADGRQNEKKLLTAPLESPNSDQSRSYRPTVDAPTIHETNDTTRMGTQSDLATSEAENIARASAPGSSRVNGEASKSPSFNYSGLPGWSYGFSTPTPEFEGHHDSQEASNDPDAFESFDESKHEKRLYATTTMLAEGATISEITSSKDNAETVPDYSRNDSVIQITLRKTELLHDAGSVEVLASEENSHEPSLSTRKSMVADGIVSPAANEKPNVFNNVDDNKMILDGGNQSQLECDGCDKSQFAESQNEFSSATTSENTVATEVTDLPLRRQYDGRKDLGKRDDQALQTTLIPHSQTTSKATGGETHPEPNYSRDAHEAAVEAYQTEADDGKLDGKADHDVTKTTRSPEEQTDARTPSTPVIQEDHIVEAGLNANAHVRSPGEGEGHQDNVLCYGFWTTLSNNEQFFDNADSTIGSFLRFENDEESRTGFVVGEKSDFPAEVSSEIEVDKTVVSLNEGQKKSDAESLPETPDGAAKGSIRKERKGERKDGFLSDADWETLCTVLAPICLPEMLSDIIQKTERINAKLVSWLQDTTTLRNVEHMSDITSWDAETASLIEEQRQYPITVSTIETIRNSIRAYGDDQCLSLESRCRESGRFSDSACKQYEKKCLMCVKDEKKWKHYLRKQNHALKQLVLLLCPKTCGVDPMQYDVKKVAESIRPFVRQVYCSED</sequence>
<name>A0ABD6ECE0_9BILA</name>
<evidence type="ECO:0000256" key="1">
    <source>
        <dbReference type="SAM" id="MobiDB-lite"/>
    </source>
</evidence>
<comment type="caution">
    <text evidence="2">The sequence shown here is derived from an EMBL/GenBank/DDBJ whole genome shotgun (WGS) entry which is preliminary data.</text>
</comment>
<feature type="compositionally biased region" description="Polar residues" evidence="1">
    <location>
        <begin position="138"/>
        <end position="150"/>
    </location>
</feature>
<evidence type="ECO:0000313" key="2">
    <source>
        <dbReference type="EMBL" id="MFH4977690.1"/>
    </source>
</evidence>
<feature type="compositionally biased region" description="Polar residues" evidence="1">
    <location>
        <begin position="407"/>
        <end position="422"/>
    </location>
</feature>
<feature type="region of interest" description="Disordered" evidence="1">
    <location>
        <begin position="486"/>
        <end position="518"/>
    </location>
</feature>
<dbReference type="EMBL" id="JBGFUD010002516">
    <property type="protein sequence ID" value="MFH4977690.1"/>
    <property type="molecule type" value="Genomic_DNA"/>
</dbReference>
<feature type="compositionally biased region" description="Polar residues" evidence="1">
    <location>
        <begin position="177"/>
        <end position="186"/>
    </location>
</feature>
<feature type="compositionally biased region" description="Polar residues" evidence="1">
    <location>
        <begin position="201"/>
        <end position="215"/>
    </location>
</feature>
<feature type="region of interest" description="Disordered" evidence="1">
    <location>
        <begin position="613"/>
        <end position="642"/>
    </location>
</feature>
<accession>A0ABD6ECE0</accession>
<gene>
    <name evidence="2" type="ORF">AB6A40_004399</name>
</gene>
<dbReference type="Proteomes" id="UP001608902">
    <property type="component" value="Unassembled WGS sequence"/>
</dbReference>
<feature type="compositionally biased region" description="Basic and acidic residues" evidence="1">
    <location>
        <begin position="428"/>
        <end position="445"/>
    </location>
</feature>
<feature type="region of interest" description="Disordered" evidence="1">
    <location>
        <begin position="138"/>
        <end position="235"/>
    </location>
</feature>
<feature type="compositionally biased region" description="Basic and acidic residues" evidence="1">
    <location>
        <begin position="489"/>
        <end position="513"/>
    </location>
</feature>
<keyword evidence="3" id="KW-1185">Reference proteome</keyword>
<protein>
    <submittedName>
        <fullName evidence="2">Uncharacterized protein</fullName>
    </submittedName>
</protein>
<feature type="compositionally biased region" description="Polar residues" evidence="1">
    <location>
        <begin position="446"/>
        <end position="461"/>
    </location>
</feature>
<proteinExistence type="predicted"/>
<reference evidence="2 3" key="1">
    <citation type="submission" date="2024-08" db="EMBL/GenBank/DDBJ databases">
        <title>Gnathostoma spinigerum genome.</title>
        <authorList>
            <person name="Gonzalez-Bertolin B."/>
            <person name="Monzon S."/>
            <person name="Zaballos A."/>
            <person name="Jimenez P."/>
            <person name="Dekumyoy P."/>
            <person name="Varona S."/>
            <person name="Cuesta I."/>
            <person name="Sumanam S."/>
            <person name="Adisakwattana P."/>
            <person name="Gasser R.B."/>
            <person name="Hernandez-Gonzalez A."/>
            <person name="Young N.D."/>
            <person name="Perteguer M.J."/>
        </authorList>
    </citation>
    <scope>NUCLEOTIDE SEQUENCE [LARGE SCALE GENOMIC DNA]</scope>
    <source>
        <strain evidence="2">AL3</strain>
        <tissue evidence="2">Liver</tissue>
    </source>
</reference>
<feature type="region of interest" description="Disordered" evidence="1">
    <location>
        <begin position="1"/>
        <end position="67"/>
    </location>
</feature>
<dbReference type="AlphaFoldDB" id="A0ABD6ECE0"/>
<feature type="region of interest" description="Disordered" evidence="1">
    <location>
        <begin position="407"/>
        <end position="472"/>
    </location>
</feature>
<feature type="region of interest" description="Disordered" evidence="1">
    <location>
        <begin position="252"/>
        <end position="280"/>
    </location>
</feature>
<evidence type="ECO:0000313" key="3">
    <source>
        <dbReference type="Proteomes" id="UP001608902"/>
    </source>
</evidence>